<evidence type="ECO:0000313" key="2">
    <source>
        <dbReference type="EMBL" id="MPC29436.1"/>
    </source>
</evidence>
<sequence length="85" mass="9069">MFIVVSGGGGGGGGGGGLRGWSSDEKVRKGDDCPGSLLPCFPGSVCLEFLFVKFKAMTQNWSRRRLDQFCVIFTSPAVPQLPIMI</sequence>
<organism evidence="2 3">
    <name type="scientific">Portunus trituberculatus</name>
    <name type="common">Swimming crab</name>
    <name type="synonym">Neptunus trituberculatus</name>
    <dbReference type="NCBI Taxonomy" id="210409"/>
    <lineage>
        <taxon>Eukaryota</taxon>
        <taxon>Metazoa</taxon>
        <taxon>Ecdysozoa</taxon>
        <taxon>Arthropoda</taxon>
        <taxon>Crustacea</taxon>
        <taxon>Multicrustacea</taxon>
        <taxon>Malacostraca</taxon>
        <taxon>Eumalacostraca</taxon>
        <taxon>Eucarida</taxon>
        <taxon>Decapoda</taxon>
        <taxon>Pleocyemata</taxon>
        <taxon>Brachyura</taxon>
        <taxon>Eubrachyura</taxon>
        <taxon>Portunoidea</taxon>
        <taxon>Portunidae</taxon>
        <taxon>Portuninae</taxon>
        <taxon>Portunus</taxon>
    </lineage>
</organism>
<evidence type="ECO:0000313" key="3">
    <source>
        <dbReference type="Proteomes" id="UP000324222"/>
    </source>
</evidence>
<feature type="compositionally biased region" description="Gly residues" evidence="1">
    <location>
        <begin position="1"/>
        <end position="19"/>
    </location>
</feature>
<reference evidence="2 3" key="1">
    <citation type="submission" date="2019-05" db="EMBL/GenBank/DDBJ databases">
        <title>Another draft genome of Portunus trituberculatus and its Hox gene families provides insights of decapod evolution.</title>
        <authorList>
            <person name="Jeong J.-H."/>
            <person name="Song I."/>
            <person name="Kim S."/>
            <person name="Choi T."/>
            <person name="Kim D."/>
            <person name="Ryu S."/>
            <person name="Kim W."/>
        </authorList>
    </citation>
    <scope>NUCLEOTIDE SEQUENCE [LARGE SCALE GENOMIC DNA]</scope>
    <source>
        <tissue evidence="2">Muscle</tissue>
    </source>
</reference>
<dbReference type="AlphaFoldDB" id="A0A5B7E884"/>
<accession>A0A5B7E884</accession>
<comment type="caution">
    <text evidence="2">The sequence shown here is derived from an EMBL/GenBank/DDBJ whole genome shotgun (WGS) entry which is preliminary data.</text>
</comment>
<protein>
    <submittedName>
        <fullName evidence="2">Uncharacterized protein</fullName>
    </submittedName>
</protein>
<feature type="region of interest" description="Disordered" evidence="1">
    <location>
        <begin position="1"/>
        <end position="21"/>
    </location>
</feature>
<dbReference type="EMBL" id="VSRR010002070">
    <property type="protein sequence ID" value="MPC29436.1"/>
    <property type="molecule type" value="Genomic_DNA"/>
</dbReference>
<name>A0A5B7E884_PORTR</name>
<keyword evidence="3" id="KW-1185">Reference proteome</keyword>
<evidence type="ECO:0000256" key="1">
    <source>
        <dbReference type="SAM" id="MobiDB-lite"/>
    </source>
</evidence>
<gene>
    <name evidence="2" type="ORF">E2C01_022666</name>
</gene>
<proteinExistence type="predicted"/>
<dbReference type="Proteomes" id="UP000324222">
    <property type="component" value="Unassembled WGS sequence"/>
</dbReference>